<keyword evidence="3" id="KW-1185">Reference proteome</keyword>
<dbReference type="Proteomes" id="UP001057375">
    <property type="component" value="Unassembled WGS sequence"/>
</dbReference>
<feature type="non-terminal residue" evidence="2">
    <location>
        <position position="1"/>
    </location>
</feature>
<gene>
    <name evidence="2" type="ORF">ADUPG1_007949</name>
</gene>
<name>A0ABQ5KQ58_9EUKA</name>
<keyword evidence="1" id="KW-1133">Transmembrane helix</keyword>
<evidence type="ECO:0000313" key="2">
    <source>
        <dbReference type="EMBL" id="GKT34628.1"/>
    </source>
</evidence>
<keyword evidence="1" id="KW-0472">Membrane</keyword>
<accession>A0ABQ5KQ58</accession>
<keyword evidence="1" id="KW-0812">Transmembrane</keyword>
<feature type="transmembrane region" description="Helical" evidence="1">
    <location>
        <begin position="581"/>
        <end position="604"/>
    </location>
</feature>
<dbReference type="EMBL" id="BQXS01010840">
    <property type="protein sequence ID" value="GKT34628.1"/>
    <property type="molecule type" value="Genomic_DNA"/>
</dbReference>
<sequence length="669" mass="74252">YIFIPCDSGTSFAQSYFDFDSSPYLRFQLVDFTGDGAISTAVSSFDNAYFTAPVSAPFPLRSSAIDSIYSDYELAEYGSLTHLKQLLGIVLPELYSVLESNLVSNDSVELLQLSPIFVDSINTARTILMQIISDFLPNIIQFDSMSDAEQEICLEEGRFLFSSSFVLLEWIWIGLETLNASPLHEIFQSLNLNLLHLHTNRDIMLILIHEACSLDINLCFDLVSDGFDAMVADEEFPTMLPGFSAFRTDLLSSFGPLSDSNNVKCDLYSILFALFPDDHLSELGSFVFSNVWPEYLSYMAQTLTIRFWLTITTMNRTCQETNSQGISNQMSSFFESELVLLLDSSQLPVIESEYASSPLLIDEDYLSSSSSSTDIIGYSDRIITQYSNTHVSSTLFSFVHSVADMSINIDHGTFSESEISSFSGVYGIGAICDLDASGFVHQYLVDEFPEETIGLTMENVDSGFILSSALFVGLFHSDVAESPYEFESVRCGGGDCICVEMPMIGEQSTQSLEIVEQFGASEASIIISSGGKILREDLNSHIMIPADEEEDPFIKLCVSQSSLIVVAMLPPNTIVNKGSSGFWVIFVCGILFLTVCSIIVGFFYSKYKRKQTYKIMKTSKRAHSSILKIDNDSNEEIIILEEIHSANGFSSNVSDDTQFVPKKSYSTDL</sequence>
<organism evidence="2 3">
    <name type="scientific">Aduncisulcus paluster</name>
    <dbReference type="NCBI Taxonomy" id="2918883"/>
    <lineage>
        <taxon>Eukaryota</taxon>
        <taxon>Metamonada</taxon>
        <taxon>Carpediemonas-like organisms</taxon>
        <taxon>Aduncisulcus</taxon>
    </lineage>
</organism>
<reference evidence="2" key="1">
    <citation type="submission" date="2022-03" db="EMBL/GenBank/DDBJ databases">
        <title>Draft genome sequence of Aduncisulcus paluster, a free-living microaerophilic Fornicata.</title>
        <authorList>
            <person name="Yuyama I."/>
            <person name="Kume K."/>
            <person name="Tamura T."/>
            <person name="Inagaki Y."/>
            <person name="Hashimoto T."/>
        </authorList>
    </citation>
    <scope>NUCLEOTIDE SEQUENCE</scope>
    <source>
        <strain evidence="2">NY0171</strain>
    </source>
</reference>
<proteinExistence type="predicted"/>
<comment type="caution">
    <text evidence="2">The sequence shown here is derived from an EMBL/GenBank/DDBJ whole genome shotgun (WGS) entry which is preliminary data.</text>
</comment>
<protein>
    <submittedName>
        <fullName evidence="2">Uncharacterized protein</fullName>
    </submittedName>
</protein>
<evidence type="ECO:0000313" key="3">
    <source>
        <dbReference type="Proteomes" id="UP001057375"/>
    </source>
</evidence>
<evidence type="ECO:0000256" key="1">
    <source>
        <dbReference type="SAM" id="Phobius"/>
    </source>
</evidence>